<dbReference type="Proteomes" id="UP000295043">
    <property type="component" value="Unassembled WGS sequence"/>
</dbReference>
<organism evidence="1 2">
    <name type="scientific">Sinorhizobium americanum</name>
    <dbReference type="NCBI Taxonomy" id="194963"/>
    <lineage>
        <taxon>Bacteria</taxon>
        <taxon>Pseudomonadati</taxon>
        <taxon>Pseudomonadota</taxon>
        <taxon>Alphaproteobacteria</taxon>
        <taxon>Hyphomicrobiales</taxon>
        <taxon>Rhizobiaceae</taxon>
        <taxon>Sinorhizobium/Ensifer group</taxon>
        <taxon>Sinorhizobium</taxon>
    </lineage>
</organism>
<sequence length="56" mass="6831">MHEYTYNTLMANKKKRNEFLNQYGRLISYLKEYGYYEAAIAHTRNKERIKQELALL</sequence>
<gene>
    <name evidence="1" type="ORF">EV184_104132</name>
</gene>
<evidence type="ECO:0000313" key="1">
    <source>
        <dbReference type="EMBL" id="TCN32466.1"/>
    </source>
</evidence>
<dbReference type="AlphaFoldDB" id="A0A4R2BXQ5"/>
<accession>A0A4R2BXQ5</accession>
<comment type="caution">
    <text evidence="1">The sequence shown here is derived from an EMBL/GenBank/DDBJ whole genome shotgun (WGS) entry which is preliminary data.</text>
</comment>
<evidence type="ECO:0000313" key="2">
    <source>
        <dbReference type="Proteomes" id="UP000295043"/>
    </source>
</evidence>
<name>A0A4R2BXQ5_9HYPH</name>
<proteinExistence type="predicted"/>
<protein>
    <submittedName>
        <fullName evidence="1">Uncharacterized protein</fullName>
    </submittedName>
</protein>
<dbReference type="EMBL" id="SLVU01000004">
    <property type="protein sequence ID" value="TCN32466.1"/>
    <property type="molecule type" value="Genomic_DNA"/>
</dbReference>
<reference evidence="1 2" key="1">
    <citation type="submission" date="2019-03" db="EMBL/GenBank/DDBJ databases">
        <title>Genomic Encyclopedia of Type Strains, Phase IV (KMG-V): Genome sequencing to study the core and pangenomes of soil and plant-associated prokaryotes.</title>
        <authorList>
            <person name="Whitman W."/>
        </authorList>
    </citation>
    <scope>NUCLEOTIDE SEQUENCE [LARGE SCALE GENOMIC DNA]</scope>
    <source>
        <strain evidence="1 2">23C40</strain>
    </source>
</reference>